<dbReference type="PANTHER" id="PTHR43163">
    <property type="entry name" value="DIPEPTIDE TRANSPORT SYSTEM PERMEASE PROTEIN DPPB-RELATED"/>
    <property type="match status" value="1"/>
</dbReference>
<evidence type="ECO:0000313" key="9">
    <source>
        <dbReference type="EMBL" id="HJH43776.1"/>
    </source>
</evidence>
<keyword evidence="6 7" id="KW-0472">Membrane</keyword>
<comment type="caution">
    <text evidence="10">The sequence shown here is derived from an EMBL/GenBank/DDBJ whole genome shotgun (WGS) entry which is preliminary data.</text>
</comment>
<dbReference type="GO" id="GO:0055085">
    <property type="term" value="P:transmembrane transport"/>
    <property type="evidence" value="ECO:0007669"/>
    <property type="project" value="InterPro"/>
</dbReference>
<feature type="transmembrane region" description="Helical" evidence="7">
    <location>
        <begin position="182"/>
        <end position="199"/>
    </location>
</feature>
<dbReference type="SUPFAM" id="SSF161098">
    <property type="entry name" value="MetI-like"/>
    <property type="match status" value="1"/>
</dbReference>
<protein>
    <submittedName>
        <fullName evidence="10">ABC transporter permease</fullName>
    </submittedName>
</protein>
<dbReference type="Proteomes" id="UP000789325">
    <property type="component" value="Unassembled WGS sequence"/>
</dbReference>
<sequence length="319" mass="34407">MNNLLRLIGNRLIALPIMVFGVTILVFFLMSFSPIDPAYSALGEGASQEALNAYRESHGLNDPWIVQYGNFMVGLFQGDLGTYGANEASVGDKIAQALPITLQLTFFGLVIAVVLATILGVVSAVYRDKWPDQIIRVFSIACIATPSFWLAVLLILLFTVTLNNMLPAAGALPDISKDPAGYFARMALPSFALGVPVAGQLTRVIRTSMVEELDKDYVRTAIGAGIPRSIVIARNVLRNALITPVTVLGLRIGYLIGGAVVIEVIFNLPGMGMTIVQGVQNNYPTLVQGVTLTVALTFIVINVVVDMLYILIDPRIRTV</sequence>
<evidence type="ECO:0000313" key="11">
    <source>
        <dbReference type="Proteomes" id="UP000236488"/>
    </source>
</evidence>
<feature type="transmembrane region" description="Helical" evidence="7">
    <location>
        <begin position="241"/>
        <end position="266"/>
    </location>
</feature>
<keyword evidence="11" id="KW-1185">Reference proteome</keyword>
<keyword evidence="5 7" id="KW-1133">Transmembrane helix</keyword>
<dbReference type="RefSeq" id="WP_087195518.1">
    <property type="nucleotide sequence ID" value="NZ_DBEYRC010000014.1"/>
</dbReference>
<evidence type="ECO:0000256" key="3">
    <source>
        <dbReference type="ARBA" id="ARBA00022475"/>
    </source>
</evidence>
<feature type="transmembrane region" description="Helical" evidence="7">
    <location>
        <begin position="12"/>
        <end position="32"/>
    </location>
</feature>
<organism evidence="10 11">
    <name type="scientific">Rubneribacter badeniensis</name>
    <dbReference type="NCBI Taxonomy" id="2070688"/>
    <lineage>
        <taxon>Bacteria</taxon>
        <taxon>Bacillati</taxon>
        <taxon>Actinomycetota</taxon>
        <taxon>Coriobacteriia</taxon>
        <taxon>Eggerthellales</taxon>
        <taxon>Eggerthellaceae</taxon>
        <taxon>Rubneribacter</taxon>
    </lineage>
</organism>
<evidence type="ECO:0000256" key="4">
    <source>
        <dbReference type="ARBA" id="ARBA00022692"/>
    </source>
</evidence>
<keyword evidence="2 7" id="KW-0813">Transport</keyword>
<dbReference type="InterPro" id="IPR035906">
    <property type="entry name" value="MetI-like_sf"/>
</dbReference>
<evidence type="ECO:0000313" key="10">
    <source>
        <dbReference type="EMBL" id="PNV65860.1"/>
    </source>
</evidence>
<dbReference type="GO" id="GO:0005886">
    <property type="term" value="C:plasma membrane"/>
    <property type="evidence" value="ECO:0007669"/>
    <property type="project" value="UniProtKB-SubCell"/>
</dbReference>
<dbReference type="AlphaFoldDB" id="A0A2K2U6Q3"/>
<dbReference type="EMBL" id="PPEL01000015">
    <property type="protein sequence ID" value="PNV65860.1"/>
    <property type="molecule type" value="Genomic_DNA"/>
</dbReference>
<evidence type="ECO:0000259" key="8">
    <source>
        <dbReference type="PROSITE" id="PS50928"/>
    </source>
</evidence>
<proteinExistence type="inferred from homology"/>
<feature type="transmembrane region" description="Helical" evidence="7">
    <location>
        <begin position="138"/>
        <end position="162"/>
    </location>
</feature>
<comment type="subcellular location">
    <subcellularLocation>
        <location evidence="1 7">Cell membrane</location>
        <topology evidence="1 7">Multi-pass membrane protein</topology>
    </subcellularLocation>
</comment>
<evidence type="ECO:0000256" key="2">
    <source>
        <dbReference type="ARBA" id="ARBA00022448"/>
    </source>
</evidence>
<name>A0A2K2U6Q3_9ACTN</name>
<dbReference type="Pfam" id="PF00528">
    <property type="entry name" value="BPD_transp_1"/>
    <property type="match status" value="1"/>
</dbReference>
<dbReference type="Proteomes" id="UP000236488">
    <property type="component" value="Unassembled WGS sequence"/>
</dbReference>
<dbReference type="PROSITE" id="PS50928">
    <property type="entry name" value="ABC_TM1"/>
    <property type="match status" value="1"/>
</dbReference>
<accession>A0A2K2U6Q3</accession>
<keyword evidence="3" id="KW-1003">Cell membrane</keyword>
<feature type="transmembrane region" description="Helical" evidence="7">
    <location>
        <begin position="106"/>
        <end position="126"/>
    </location>
</feature>
<dbReference type="EMBL" id="DYZL01000178">
    <property type="protein sequence ID" value="HJH43776.1"/>
    <property type="molecule type" value="Genomic_DNA"/>
</dbReference>
<feature type="domain" description="ABC transmembrane type-1" evidence="8">
    <location>
        <begin position="98"/>
        <end position="309"/>
    </location>
</feature>
<evidence type="ECO:0000256" key="5">
    <source>
        <dbReference type="ARBA" id="ARBA00022989"/>
    </source>
</evidence>
<dbReference type="CDD" id="cd06261">
    <property type="entry name" value="TM_PBP2"/>
    <property type="match status" value="1"/>
</dbReference>
<feature type="transmembrane region" description="Helical" evidence="7">
    <location>
        <begin position="286"/>
        <end position="312"/>
    </location>
</feature>
<reference evidence="10 11" key="1">
    <citation type="journal article" date="2018" name="Int. J. Syst. Evol. Microbiol.">
        <title>Rubneribacter badeniensis gen. nov., sp. nov. and Enteroscipio rubneri gen. nov., sp. nov., new members of the Eggerthellaceae isolated from human faeces.</title>
        <authorList>
            <person name="Danylec N."/>
            <person name="Gobl A."/>
            <person name="Stoll D.A."/>
            <person name="Hetzer B."/>
            <person name="Kulling S.E."/>
            <person name="Huch M."/>
        </authorList>
    </citation>
    <scope>NUCLEOTIDE SEQUENCE [LARGE SCALE GENOMIC DNA]</scope>
    <source>
        <strain evidence="10 11">ResAG-85</strain>
    </source>
</reference>
<reference evidence="9" key="3">
    <citation type="submission" date="2021-09" db="EMBL/GenBank/DDBJ databases">
        <authorList>
            <person name="Gilroy R."/>
        </authorList>
    </citation>
    <scope>NUCLEOTIDE SEQUENCE</scope>
    <source>
        <strain evidence="9">USAMLcec12-2067</strain>
    </source>
</reference>
<reference evidence="9" key="2">
    <citation type="journal article" date="2021" name="PeerJ">
        <title>Extensive microbial diversity within the chicken gut microbiome revealed by metagenomics and culture.</title>
        <authorList>
            <person name="Gilroy R."/>
            <person name="Ravi A."/>
            <person name="Getino M."/>
            <person name="Pursley I."/>
            <person name="Horton D.L."/>
            <person name="Alikhan N.F."/>
            <person name="Baker D."/>
            <person name="Gharbi K."/>
            <person name="Hall N."/>
            <person name="Watson M."/>
            <person name="Adriaenssens E.M."/>
            <person name="Foster-Nyarko E."/>
            <person name="Jarju S."/>
            <person name="Secka A."/>
            <person name="Antonio M."/>
            <person name="Oren A."/>
            <person name="Chaudhuri R.R."/>
            <person name="La Ragione R."/>
            <person name="Hildebrand F."/>
            <person name="Pallen M.J."/>
        </authorList>
    </citation>
    <scope>NUCLEOTIDE SEQUENCE</scope>
    <source>
        <strain evidence="9">USAMLcec12-2067</strain>
    </source>
</reference>
<dbReference type="Pfam" id="PF19300">
    <property type="entry name" value="BPD_transp_1_N"/>
    <property type="match status" value="1"/>
</dbReference>
<comment type="similarity">
    <text evidence="7">Belongs to the binding-protein-dependent transport system permease family.</text>
</comment>
<dbReference type="Gene3D" id="1.10.3720.10">
    <property type="entry name" value="MetI-like"/>
    <property type="match status" value="1"/>
</dbReference>
<evidence type="ECO:0000256" key="7">
    <source>
        <dbReference type="RuleBase" id="RU363032"/>
    </source>
</evidence>
<dbReference type="InterPro" id="IPR000515">
    <property type="entry name" value="MetI-like"/>
</dbReference>
<keyword evidence="4 7" id="KW-0812">Transmembrane</keyword>
<evidence type="ECO:0000256" key="1">
    <source>
        <dbReference type="ARBA" id="ARBA00004651"/>
    </source>
</evidence>
<evidence type="ECO:0000256" key="6">
    <source>
        <dbReference type="ARBA" id="ARBA00023136"/>
    </source>
</evidence>
<dbReference type="PANTHER" id="PTHR43163:SF6">
    <property type="entry name" value="DIPEPTIDE TRANSPORT SYSTEM PERMEASE PROTEIN DPPB-RELATED"/>
    <property type="match status" value="1"/>
</dbReference>
<dbReference type="InterPro" id="IPR045621">
    <property type="entry name" value="BPD_transp_1_N"/>
</dbReference>
<gene>
    <name evidence="10" type="ORF">C2L80_04470</name>
    <name evidence="9" type="ORF">K8V16_08255</name>
</gene>